<evidence type="ECO:0000313" key="1">
    <source>
        <dbReference type="EMBL" id="QZE15958.1"/>
    </source>
</evidence>
<organism evidence="1 2">
    <name type="scientific">Halosquirtibacter laminarini</name>
    <dbReference type="NCBI Taxonomy" id="3374600"/>
    <lineage>
        <taxon>Bacteria</taxon>
        <taxon>Pseudomonadati</taxon>
        <taxon>Bacteroidota</taxon>
        <taxon>Bacteroidia</taxon>
        <taxon>Marinilabiliales</taxon>
        <taxon>Prolixibacteraceae</taxon>
        <taxon>Halosquirtibacter</taxon>
    </lineage>
</organism>
<proteinExistence type="predicted"/>
<keyword evidence="2" id="KW-1185">Reference proteome</keyword>
<name>A0AC61NJM5_9BACT</name>
<sequence>MVLELNNISKSVLYQKSLIYFNSIYKSPKDVISSVEDQLITIHGVIDKSIRRNSFHVFDMDYTITFQFKDGKVRINSPSFVLTAYTKNMQTLHVKWTKFSFNGEHLGIYGKNDKLKSARAKKDLEVFYNNYIKEYFTSIIQDDEW</sequence>
<accession>A0AC61NJM5</accession>
<gene>
    <name evidence="1" type="ORF">K4L44_05720</name>
</gene>
<dbReference type="Proteomes" id="UP000826212">
    <property type="component" value="Chromosome"/>
</dbReference>
<reference evidence="1" key="1">
    <citation type="submission" date="2021-08" db="EMBL/GenBank/DDBJ databases">
        <title>Novel anaerobic bacterium isolated from sea squirt in East Sea, Republic of Korea.</title>
        <authorList>
            <person name="Nguyen T.H."/>
            <person name="Li Z."/>
            <person name="Lee Y.-J."/>
            <person name="Ko J."/>
            <person name="Kim S.-G."/>
        </authorList>
    </citation>
    <scope>NUCLEOTIDE SEQUENCE</scope>
    <source>
        <strain evidence="1">KCTC 25031</strain>
    </source>
</reference>
<dbReference type="EMBL" id="CP081303">
    <property type="protein sequence ID" value="QZE15958.1"/>
    <property type="molecule type" value="Genomic_DNA"/>
</dbReference>
<evidence type="ECO:0000313" key="2">
    <source>
        <dbReference type="Proteomes" id="UP000826212"/>
    </source>
</evidence>
<protein>
    <submittedName>
        <fullName evidence="1">DUF4468 domain-containing protein</fullName>
    </submittedName>
</protein>